<name>A0A2V3UGX2_9HYPH</name>
<feature type="chain" id="PRO_5041163639" evidence="4">
    <location>
        <begin position="24"/>
        <end position="260"/>
    </location>
</feature>
<keyword evidence="7" id="KW-1185">Reference proteome</keyword>
<evidence type="ECO:0000256" key="2">
    <source>
        <dbReference type="ARBA" id="ARBA00022448"/>
    </source>
</evidence>
<dbReference type="PANTHER" id="PTHR30085:SF6">
    <property type="entry name" value="ABC TRANSPORTER GLUTAMINE-BINDING PROTEIN GLNH"/>
    <property type="match status" value="1"/>
</dbReference>
<evidence type="ECO:0000256" key="3">
    <source>
        <dbReference type="ARBA" id="ARBA00022729"/>
    </source>
</evidence>
<evidence type="ECO:0000313" key="7">
    <source>
        <dbReference type="Proteomes" id="UP000248021"/>
    </source>
</evidence>
<dbReference type="Proteomes" id="UP000248021">
    <property type="component" value="Unassembled WGS sequence"/>
</dbReference>
<dbReference type="GO" id="GO:0006865">
    <property type="term" value="P:amino acid transport"/>
    <property type="evidence" value="ECO:0007669"/>
    <property type="project" value="TreeGrafter"/>
</dbReference>
<proteinExistence type="inferred from homology"/>
<dbReference type="InterPro" id="IPR051455">
    <property type="entry name" value="Bact_solute-bind_prot3"/>
</dbReference>
<keyword evidence="3 4" id="KW-0732">Signal</keyword>
<dbReference type="Pfam" id="PF00497">
    <property type="entry name" value="SBP_bac_3"/>
    <property type="match status" value="1"/>
</dbReference>
<evidence type="ECO:0000256" key="1">
    <source>
        <dbReference type="ARBA" id="ARBA00010333"/>
    </source>
</evidence>
<reference evidence="6 7" key="1">
    <citation type="submission" date="2018-05" db="EMBL/GenBank/DDBJ databases">
        <title>Genomic Encyclopedia of Type Strains, Phase IV (KMG-IV): sequencing the most valuable type-strain genomes for metagenomic binning, comparative biology and taxonomic classification.</title>
        <authorList>
            <person name="Goeker M."/>
        </authorList>
    </citation>
    <scope>NUCLEOTIDE SEQUENCE [LARGE SCALE GENOMIC DNA]</scope>
    <source>
        <strain evidence="6 7">DSM 6462</strain>
    </source>
</reference>
<dbReference type="SMART" id="SM00062">
    <property type="entry name" value="PBPb"/>
    <property type="match status" value="1"/>
</dbReference>
<sequence>MLRVLKAAAVGLALVASAGVASAQNLLDDIIKRGTINVGISLGTPPFGLTNDKMEPDGYDVGLAKLIARDLGVKLNVVDTVASNRIPNLTSGKIDIAISSFSVTPERAKAIAFTNTVYVDQQVFLTSKDSTLTSLADLKGKKIGVTRSTTNDIAVTKRAVEGTLIQRYDDDASTSQALLAGQVEGIVTSGGLAAAFIQRNPNLAVKFVVASAPMSIGLRRNEADFMHWLNTAIFMAWTTGEIQELQKKWMGTVNTSLPTF</sequence>
<accession>A0A2V3UGX2</accession>
<comment type="caution">
    <text evidence="6">The sequence shown here is derived from an EMBL/GenBank/DDBJ whole genome shotgun (WGS) entry which is preliminary data.</text>
</comment>
<dbReference type="SUPFAM" id="SSF53850">
    <property type="entry name" value="Periplasmic binding protein-like II"/>
    <property type="match status" value="1"/>
</dbReference>
<dbReference type="PANTHER" id="PTHR30085">
    <property type="entry name" value="AMINO ACID ABC TRANSPORTER PERMEASE"/>
    <property type="match status" value="1"/>
</dbReference>
<dbReference type="EMBL" id="QJJK01000001">
    <property type="protein sequence ID" value="PXW64511.1"/>
    <property type="molecule type" value="Genomic_DNA"/>
</dbReference>
<organism evidence="6 7">
    <name type="scientific">Chelatococcus asaccharovorans</name>
    <dbReference type="NCBI Taxonomy" id="28210"/>
    <lineage>
        <taxon>Bacteria</taxon>
        <taxon>Pseudomonadati</taxon>
        <taxon>Pseudomonadota</taxon>
        <taxon>Alphaproteobacteria</taxon>
        <taxon>Hyphomicrobiales</taxon>
        <taxon>Chelatococcaceae</taxon>
        <taxon>Chelatococcus</taxon>
    </lineage>
</organism>
<gene>
    <name evidence="6" type="ORF">C7450_101266</name>
</gene>
<dbReference type="RefSeq" id="WP_110372584.1">
    <property type="nucleotide sequence ID" value="NZ_CAKNFM010000006.1"/>
</dbReference>
<protein>
    <submittedName>
        <fullName evidence="6">Amino acid ABC transporter substrate-binding protein (PAAT family)</fullName>
    </submittedName>
</protein>
<dbReference type="InterPro" id="IPR001638">
    <property type="entry name" value="Solute-binding_3/MltF_N"/>
</dbReference>
<comment type="similarity">
    <text evidence="1">Belongs to the bacterial solute-binding protein 3 family.</text>
</comment>
<dbReference type="GO" id="GO:0005576">
    <property type="term" value="C:extracellular region"/>
    <property type="evidence" value="ECO:0007669"/>
    <property type="project" value="TreeGrafter"/>
</dbReference>
<keyword evidence="2" id="KW-0813">Transport</keyword>
<feature type="domain" description="Solute-binding protein family 3/N-terminal" evidence="5">
    <location>
        <begin position="35"/>
        <end position="253"/>
    </location>
</feature>
<feature type="signal peptide" evidence="4">
    <location>
        <begin position="1"/>
        <end position="23"/>
    </location>
</feature>
<dbReference type="Gene3D" id="3.40.190.10">
    <property type="entry name" value="Periplasmic binding protein-like II"/>
    <property type="match status" value="2"/>
</dbReference>
<evidence type="ECO:0000313" key="6">
    <source>
        <dbReference type="EMBL" id="PXW64511.1"/>
    </source>
</evidence>
<dbReference type="GO" id="GO:0030288">
    <property type="term" value="C:outer membrane-bounded periplasmic space"/>
    <property type="evidence" value="ECO:0007669"/>
    <property type="project" value="TreeGrafter"/>
</dbReference>
<evidence type="ECO:0000256" key="4">
    <source>
        <dbReference type="SAM" id="SignalP"/>
    </source>
</evidence>
<dbReference type="OrthoDB" id="6192933at2"/>
<evidence type="ECO:0000259" key="5">
    <source>
        <dbReference type="SMART" id="SM00062"/>
    </source>
</evidence>
<dbReference type="AlphaFoldDB" id="A0A2V3UGX2"/>